<dbReference type="GO" id="GO:0005829">
    <property type="term" value="C:cytosol"/>
    <property type="evidence" value="ECO:0007669"/>
    <property type="project" value="TreeGrafter"/>
</dbReference>
<dbReference type="SUPFAM" id="SSF53756">
    <property type="entry name" value="UDP-Glycosyltransferase/glycogen phosphorylase"/>
    <property type="match status" value="1"/>
</dbReference>
<dbReference type="GO" id="GO:0005992">
    <property type="term" value="P:trehalose biosynthetic process"/>
    <property type="evidence" value="ECO:0007669"/>
    <property type="project" value="InterPro"/>
</dbReference>
<feature type="non-terminal residue" evidence="1">
    <location>
        <position position="178"/>
    </location>
</feature>
<comment type="caution">
    <text evidence="1">The sequence shown here is derived from an EMBL/GenBank/DDBJ whole genome shotgun (WGS) entry which is preliminary data.</text>
</comment>
<organism evidence="1">
    <name type="scientific">mine drainage metagenome</name>
    <dbReference type="NCBI Taxonomy" id="410659"/>
    <lineage>
        <taxon>unclassified sequences</taxon>
        <taxon>metagenomes</taxon>
        <taxon>ecological metagenomes</taxon>
    </lineage>
</organism>
<feature type="non-terminal residue" evidence="1">
    <location>
        <position position="1"/>
    </location>
</feature>
<dbReference type="GO" id="GO:0004805">
    <property type="term" value="F:trehalose-phosphatase activity"/>
    <property type="evidence" value="ECO:0007669"/>
    <property type="project" value="TreeGrafter"/>
</dbReference>
<dbReference type="AlphaFoldDB" id="T0Z8Y3"/>
<dbReference type="Gene3D" id="3.40.50.2000">
    <property type="entry name" value="Glycogen Phosphorylase B"/>
    <property type="match status" value="1"/>
</dbReference>
<dbReference type="PANTHER" id="PTHR10788">
    <property type="entry name" value="TREHALOSE-6-PHOSPHATE SYNTHASE"/>
    <property type="match status" value="1"/>
</dbReference>
<sequence length="178" mass="20208">ERLLETHPELRGRVVFWAFLQRSRQNVDAYRAYLGALVAAAARVNRRFQTGSWMPIRLEVGDNLYRAVAAYKAYDALLVNPIYDGMNLVAKEGALCNTRDGVLVLSENAGSYEELGPHALGINPFDIDQTAEALHGALTMPKRYRANRARQLRQIVRRNDIARWISNQLQDLNDLLDQ</sequence>
<proteinExistence type="predicted"/>
<protein>
    <submittedName>
        <fullName evidence="1">Alpha,alpha-trehalose-phosphate synthase (UDP-forming)</fullName>
    </submittedName>
</protein>
<dbReference type="PANTHER" id="PTHR10788:SF106">
    <property type="entry name" value="BCDNA.GH08860"/>
    <property type="match status" value="1"/>
</dbReference>
<evidence type="ECO:0000313" key="1">
    <source>
        <dbReference type="EMBL" id="EQD44446.1"/>
    </source>
</evidence>
<reference evidence="1" key="1">
    <citation type="submission" date="2013-08" db="EMBL/GenBank/DDBJ databases">
        <authorList>
            <person name="Mendez C."/>
            <person name="Richter M."/>
            <person name="Ferrer M."/>
            <person name="Sanchez J."/>
        </authorList>
    </citation>
    <scope>NUCLEOTIDE SEQUENCE</scope>
</reference>
<dbReference type="InterPro" id="IPR001830">
    <property type="entry name" value="Glyco_trans_20"/>
</dbReference>
<dbReference type="Pfam" id="PF00982">
    <property type="entry name" value="Glyco_transf_20"/>
    <property type="match status" value="1"/>
</dbReference>
<dbReference type="EMBL" id="AUZY01008900">
    <property type="protein sequence ID" value="EQD44446.1"/>
    <property type="molecule type" value="Genomic_DNA"/>
</dbReference>
<dbReference type="GO" id="GO:0003825">
    <property type="term" value="F:alpha,alpha-trehalose-phosphate synthase (UDP-forming) activity"/>
    <property type="evidence" value="ECO:0007669"/>
    <property type="project" value="TreeGrafter"/>
</dbReference>
<accession>T0Z8Y3</accession>
<gene>
    <name evidence="1" type="ORF">B1B_13521</name>
</gene>
<reference evidence="1" key="2">
    <citation type="journal article" date="2014" name="ISME J.">
        <title>Microbial stratification in low pH oxic and suboxic macroscopic growths along an acid mine drainage.</title>
        <authorList>
            <person name="Mendez-Garcia C."/>
            <person name="Mesa V."/>
            <person name="Sprenger R.R."/>
            <person name="Richter M."/>
            <person name="Diez M.S."/>
            <person name="Solano J."/>
            <person name="Bargiela R."/>
            <person name="Golyshina O.V."/>
            <person name="Manteca A."/>
            <person name="Ramos J.L."/>
            <person name="Gallego J.R."/>
            <person name="Llorente I."/>
            <person name="Martins Dos Santos V.A."/>
            <person name="Jensen O.N."/>
            <person name="Pelaez A.I."/>
            <person name="Sanchez J."/>
            <person name="Ferrer M."/>
        </authorList>
    </citation>
    <scope>NUCLEOTIDE SEQUENCE</scope>
</reference>
<name>T0Z8Y3_9ZZZZ</name>